<dbReference type="Pfam" id="PF00360">
    <property type="entry name" value="PHY"/>
    <property type="match status" value="1"/>
</dbReference>
<dbReference type="Gene3D" id="3.30.565.10">
    <property type="entry name" value="Histidine kinase-like ATPase, C-terminal domain"/>
    <property type="match status" value="1"/>
</dbReference>
<dbReference type="SUPFAM" id="SSF55785">
    <property type="entry name" value="PYP-like sensor domain (PAS domain)"/>
    <property type="match status" value="2"/>
</dbReference>
<evidence type="ECO:0000256" key="3">
    <source>
        <dbReference type="ARBA" id="ARBA00022991"/>
    </source>
</evidence>
<dbReference type="InterPro" id="IPR036890">
    <property type="entry name" value="HATPase_C_sf"/>
</dbReference>
<dbReference type="InterPro" id="IPR013515">
    <property type="entry name" value="Phytochrome_cen-reg"/>
</dbReference>
<dbReference type="CDD" id="cd00130">
    <property type="entry name" value="PAS"/>
    <property type="match status" value="2"/>
</dbReference>
<dbReference type="AlphaFoldDB" id="A0A1J3IBY6"/>
<dbReference type="InterPro" id="IPR000014">
    <property type="entry name" value="PAS"/>
</dbReference>
<keyword evidence="3" id="KW-0157">Chromophore</keyword>
<dbReference type="PANTHER" id="PTHR47876">
    <property type="entry name" value="OS08G0260000 PROTEIN"/>
    <property type="match status" value="1"/>
</dbReference>
<dbReference type="Pfam" id="PF00989">
    <property type="entry name" value="PAS"/>
    <property type="match status" value="2"/>
</dbReference>
<dbReference type="Pfam" id="PF02518">
    <property type="entry name" value="HATPase_c"/>
    <property type="match status" value="1"/>
</dbReference>
<proteinExistence type="predicted"/>
<evidence type="ECO:0000259" key="7">
    <source>
        <dbReference type="PROSITE" id="PS50109"/>
    </source>
</evidence>
<organism evidence="9">
    <name type="scientific">Noccaea caerulescens</name>
    <name type="common">Alpine penny-cress</name>
    <name type="synonym">Thlaspi caerulescens</name>
    <dbReference type="NCBI Taxonomy" id="107243"/>
    <lineage>
        <taxon>Eukaryota</taxon>
        <taxon>Viridiplantae</taxon>
        <taxon>Streptophyta</taxon>
        <taxon>Embryophyta</taxon>
        <taxon>Tracheophyta</taxon>
        <taxon>Spermatophyta</taxon>
        <taxon>Magnoliopsida</taxon>
        <taxon>eudicotyledons</taxon>
        <taxon>Gunneridae</taxon>
        <taxon>Pentapetalae</taxon>
        <taxon>rosids</taxon>
        <taxon>malvids</taxon>
        <taxon>Brassicales</taxon>
        <taxon>Brassicaceae</taxon>
        <taxon>Coluteocarpeae</taxon>
        <taxon>Noccaea</taxon>
    </lineage>
</organism>
<dbReference type="SUPFAM" id="SSF55781">
    <property type="entry name" value="GAF domain-like"/>
    <property type="match status" value="1"/>
</dbReference>
<keyword evidence="2" id="KW-0716">Sensory transduction</keyword>
<evidence type="ECO:0000256" key="4">
    <source>
        <dbReference type="ARBA" id="ARBA00023015"/>
    </source>
</evidence>
<dbReference type="PROSITE" id="PS50109">
    <property type="entry name" value="HIS_KIN"/>
    <property type="match status" value="1"/>
</dbReference>
<feature type="domain" description="PAS" evidence="8">
    <location>
        <begin position="256"/>
        <end position="312"/>
    </location>
</feature>
<dbReference type="InterPro" id="IPR043150">
    <property type="entry name" value="Phytochrome_PHY_sf"/>
</dbReference>
<evidence type="ECO:0000256" key="5">
    <source>
        <dbReference type="ARBA" id="ARBA00023163"/>
    </source>
</evidence>
<dbReference type="GO" id="GO:0009881">
    <property type="term" value="F:photoreceptor activity"/>
    <property type="evidence" value="ECO:0007669"/>
    <property type="project" value="UniProtKB-KW"/>
</dbReference>
<keyword evidence="4" id="KW-0805">Transcription regulation</keyword>
<sequence length="630" mass="70256">MESGYPDASVLGESICGMAAVYINEKDFLFWFRSGTAKQIKWGGARHDPNDRDGKRMHPRSSFKAFMEIVRWRSMPWDDMEMDAINSLQLIIKGSLQEENSKTVVNVPVVDNRVQKVDELSVIVNEMVRLIDTAAVPIFAVDASGVVNGWNSKAAEVTGLAVEQAIGKPVSDLVEDDSAETVKNMLALALEGSEERGAEIRIRAFGPKRKSSPIVLVVNTCCSRDVMNNVLGVCFIGQDVTGQKTLIENYSRVQGDYAKIMWSPSTLIPPIFMTDENGYCSEWNDAMQKLSGTKREEAVNKMLLGEVFTSNDYGCRLKDHDTLTKLRIALNAVSSGQNNIEKLFFGFYHRDGSFIEALLSANKKTDIEGKVTGVLCFLQVPSPELQYALQVQRISEQAMACAVNKLAYLRQEVKSPEKAISFLQDLLHSSGLSEEQTGLLRTSVLCRRQLAKVISDSDIEGIEEGYAQMGCSEFSLEESLEAVVKQVMELSIERKVQIICDYPQEVSSMRLYGDSLRLQQILSETLSSSLRFTPALKGSCVSFKVIARIEAIGKRMKRVELEFRIIHPAPGLPEDLVREMFQPLRKGTSREGLGLHITQKLVKLVESGTLRYLRESEMSAFVILAEFPLI</sequence>
<dbReference type="InterPro" id="IPR001294">
    <property type="entry name" value="Phytochrome"/>
</dbReference>
<dbReference type="SUPFAM" id="SSF55874">
    <property type="entry name" value="ATPase domain of HSP90 chaperone/DNA topoisomerase II/histidine kinase"/>
    <property type="match status" value="1"/>
</dbReference>
<name>A0A1J3IBY6_NOCCA</name>
<protein>
    <submittedName>
        <fullName evidence="9">Phytochrome C</fullName>
    </submittedName>
</protein>
<dbReference type="NCBIfam" id="TIGR00229">
    <property type="entry name" value="sensory_box"/>
    <property type="match status" value="2"/>
</dbReference>
<dbReference type="GO" id="GO:0006355">
    <property type="term" value="P:regulation of DNA-templated transcription"/>
    <property type="evidence" value="ECO:0007669"/>
    <property type="project" value="InterPro"/>
</dbReference>
<feature type="domain" description="Histidine kinase" evidence="7">
    <location>
        <begin position="408"/>
        <end position="630"/>
    </location>
</feature>
<evidence type="ECO:0000256" key="1">
    <source>
        <dbReference type="ARBA" id="ARBA00022543"/>
    </source>
</evidence>
<dbReference type="SMART" id="SM00091">
    <property type="entry name" value="PAS"/>
    <property type="match status" value="2"/>
</dbReference>
<dbReference type="InterPro" id="IPR013767">
    <property type="entry name" value="PAS_fold"/>
</dbReference>
<dbReference type="EMBL" id="GEVM01027992">
    <property type="protein sequence ID" value="JAU77946.1"/>
    <property type="molecule type" value="Transcribed_RNA"/>
</dbReference>
<evidence type="ECO:0000259" key="8">
    <source>
        <dbReference type="PROSITE" id="PS50112"/>
    </source>
</evidence>
<evidence type="ECO:0000256" key="6">
    <source>
        <dbReference type="ARBA" id="ARBA00023170"/>
    </source>
</evidence>
<dbReference type="PANTHER" id="PTHR47876:SF3">
    <property type="entry name" value="PHYTOCHROME 1"/>
    <property type="match status" value="1"/>
</dbReference>
<dbReference type="InterPro" id="IPR005467">
    <property type="entry name" value="His_kinase_dom"/>
</dbReference>
<accession>A0A1J3IBY6</accession>
<dbReference type="FunFam" id="3.30.450.20:FF:000039">
    <property type="entry name" value="Phytochrome"/>
    <property type="match status" value="1"/>
</dbReference>
<dbReference type="PRINTS" id="PR01033">
    <property type="entry name" value="PHYTOCHROME"/>
</dbReference>
<keyword evidence="5" id="KW-0804">Transcription</keyword>
<feature type="domain" description="PAS" evidence="8">
    <location>
        <begin position="123"/>
        <end position="193"/>
    </location>
</feature>
<dbReference type="Gene3D" id="3.30.450.20">
    <property type="entry name" value="PAS domain"/>
    <property type="match status" value="2"/>
</dbReference>
<reference evidence="9" key="1">
    <citation type="submission" date="2016-07" db="EMBL/GenBank/DDBJ databases">
        <title>De novo transcriptome assembly of four accessions of the metal hyperaccumulator plant Noccaea caerulescens.</title>
        <authorList>
            <person name="Blande D."/>
            <person name="Halimaa P."/>
            <person name="Tervahauta A.I."/>
            <person name="Aarts M.G."/>
            <person name="Karenlampi S.O."/>
        </authorList>
    </citation>
    <scope>NUCLEOTIDE SEQUENCE</scope>
</reference>
<gene>
    <name evidence="9" type="ORF">MP_TR17611_c0_g1_i1_g.50374</name>
</gene>
<evidence type="ECO:0000313" key="9">
    <source>
        <dbReference type="EMBL" id="JAU77946.1"/>
    </source>
</evidence>
<evidence type="ECO:0000256" key="2">
    <source>
        <dbReference type="ARBA" id="ARBA00022606"/>
    </source>
</evidence>
<dbReference type="SMART" id="SM00387">
    <property type="entry name" value="HATPase_c"/>
    <property type="match status" value="1"/>
</dbReference>
<dbReference type="InterPro" id="IPR003594">
    <property type="entry name" value="HATPase_dom"/>
</dbReference>
<dbReference type="PROSITE" id="PS50112">
    <property type="entry name" value="PAS"/>
    <property type="match status" value="2"/>
</dbReference>
<keyword evidence="1" id="KW-0600">Photoreceptor protein</keyword>
<dbReference type="GO" id="GO:0009584">
    <property type="term" value="P:detection of visible light"/>
    <property type="evidence" value="ECO:0007669"/>
    <property type="project" value="InterPro"/>
</dbReference>
<dbReference type="InterPro" id="IPR035965">
    <property type="entry name" value="PAS-like_dom_sf"/>
</dbReference>
<keyword evidence="6" id="KW-0675">Receptor</keyword>
<dbReference type="Gene3D" id="3.30.450.270">
    <property type="match status" value="1"/>
</dbReference>